<name>A0A9P5YV20_9AGAR</name>
<dbReference type="SUPFAM" id="SSF50985">
    <property type="entry name" value="RCC1/BLIP-II"/>
    <property type="match status" value="1"/>
</dbReference>
<evidence type="ECO:0000256" key="1">
    <source>
        <dbReference type="PROSITE-ProRule" id="PRU00235"/>
    </source>
</evidence>
<feature type="repeat" description="RCC1" evidence="1">
    <location>
        <begin position="371"/>
        <end position="431"/>
    </location>
</feature>
<dbReference type="InterPro" id="IPR009091">
    <property type="entry name" value="RCC1/BLIP-II"/>
</dbReference>
<dbReference type="GO" id="GO:0034551">
    <property type="term" value="P:mitochondrial respiratory chain complex III assembly"/>
    <property type="evidence" value="ECO:0007669"/>
    <property type="project" value="TreeGrafter"/>
</dbReference>
<organism evidence="2 3">
    <name type="scientific">Pholiota conissans</name>
    <dbReference type="NCBI Taxonomy" id="109636"/>
    <lineage>
        <taxon>Eukaryota</taxon>
        <taxon>Fungi</taxon>
        <taxon>Dikarya</taxon>
        <taxon>Basidiomycota</taxon>
        <taxon>Agaricomycotina</taxon>
        <taxon>Agaricomycetes</taxon>
        <taxon>Agaricomycetidae</taxon>
        <taxon>Agaricales</taxon>
        <taxon>Agaricineae</taxon>
        <taxon>Strophariaceae</taxon>
        <taxon>Pholiota</taxon>
    </lineage>
</organism>
<comment type="caution">
    <text evidence="2">The sequence shown here is derived from an EMBL/GenBank/DDBJ whole genome shotgun (WGS) entry which is preliminary data.</text>
</comment>
<evidence type="ECO:0000313" key="3">
    <source>
        <dbReference type="Proteomes" id="UP000807469"/>
    </source>
</evidence>
<accession>A0A9P5YV20</accession>
<dbReference type="Pfam" id="PF00415">
    <property type="entry name" value="RCC1"/>
    <property type="match status" value="1"/>
</dbReference>
<dbReference type="Gene3D" id="2.130.10.30">
    <property type="entry name" value="Regulator of chromosome condensation 1/beta-lactamase-inhibitor protein II"/>
    <property type="match status" value="1"/>
</dbReference>
<sequence length="594" mass="64602">MFKRAGSTLNQNLRLRLRQVHTHPSSSYAFRPARRNGTAITAASALAVGAALWYSTTTPPVHNDAALLEKPKPVPLNNKPSDSDPLYSLVWGSNAERTLCPDMPGGEAVRSPAIAEYLNGVALRDLQLEQTHAACVDARGDVYQWGDGFISRPLNGVHAPKLTLRGKNIVQLQLTDDKLYALSASGRVYVLATNSLKQEYKPGAPTPSSDSWWGTGWFWGEDEAIDFAEVLPAEPFGWRESFVSISAGKNHLLALTSKGRVFAHPINKKANEYGQLGFRKFPIPDPESAITKRNSHLHVDLVPKSLADPYITSSRSVRVSSSTVPSDNLVDIDDKSIRFCPNLFEVPALKGVEIAQVAAGGRSSFARTPSGRVLGWGANEYGQIGLGSNVALDTITVPTEVVLWRFVGNNIKSRCLNVTAGGDLTAFIVERELDSGANTAEILMCGNGQYGGLGNNQYTNVQGNPTRVKTLSGLVQYNDRTQTLDPITPDEVAVSPTGHVLLTLNSSADSAGVGGQDLMVWGRNHESELGNGKRSNVVVPMPVQAFKDQERFMLTSRKAQVKDLHGHVWKRHVKVKQQLVAGHASSVVYWKIEK</sequence>
<dbReference type="OrthoDB" id="10256179at2759"/>
<evidence type="ECO:0000313" key="2">
    <source>
        <dbReference type="EMBL" id="KAF9476343.1"/>
    </source>
</evidence>
<dbReference type="PANTHER" id="PTHR47563:SF1">
    <property type="entry name" value="PROTEIN FMP25, MITOCHONDRIAL"/>
    <property type="match status" value="1"/>
</dbReference>
<dbReference type="InterPro" id="IPR053245">
    <property type="entry name" value="MitoProcess-Associated"/>
</dbReference>
<dbReference type="Proteomes" id="UP000807469">
    <property type="component" value="Unassembled WGS sequence"/>
</dbReference>
<dbReference type="EMBL" id="MU155298">
    <property type="protein sequence ID" value="KAF9476343.1"/>
    <property type="molecule type" value="Genomic_DNA"/>
</dbReference>
<dbReference type="InterPro" id="IPR000408">
    <property type="entry name" value="Reg_chr_condens"/>
</dbReference>
<dbReference type="PROSITE" id="PS50012">
    <property type="entry name" value="RCC1_3"/>
    <property type="match status" value="1"/>
</dbReference>
<dbReference type="AlphaFoldDB" id="A0A9P5YV20"/>
<proteinExistence type="predicted"/>
<protein>
    <submittedName>
        <fullName evidence="2">RCC1/BLIP-II</fullName>
    </submittedName>
</protein>
<dbReference type="PANTHER" id="PTHR47563">
    <property type="entry name" value="PROTEIN FMP25, MITOCHONDRIAL"/>
    <property type="match status" value="1"/>
</dbReference>
<reference evidence="2" key="1">
    <citation type="submission" date="2020-11" db="EMBL/GenBank/DDBJ databases">
        <authorList>
            <consortium name="DOE Joint Genome Institute"/>
            <person name="Ahrendt S."/>
            <person name="Riley R."/>
            <person name="Andreopoulos W."/>
            <person name="Labutti K."/>
            <person name="Pangilinan J."/>
            <person name="Ruiz-Duenas F.J."/>
            <person name="Barrasa J.M."/>
            <person name="Sanchez-Garcia M."/>
            <person name="Camarero S."/>
            <person name="Miyauchi S."/>
            <person name="Serrano A."/>
            <person name="Linde D."/>
            <person name="Babiker R."/>
            <person name="Drula E."/>
            <person name="Ayuso-Fernandez I."/>
            <person name="Pacheco R."/>
            <person name="Padilla G."/>
            <person name="Ferreira P."/>
            <person name="Barriuso J."/>
            <person name="Kellner H."/>
            <person name="Castanera R."/>
            <person name="Alfaro M."/>
            <person name="Ramirez L."/>
            <person name="Pisabarro A.G."/>
            <person name="Kuo A."/>
            <person name="Tritt A."/>
            <person name="Lipzen A."/>
            <person name="He G."/>
            <person name="Yan M."/>
            <person name="Ng V."/>
            <person name="Cullen D."/>
            <person name="Martin F."/>
            <person name="Rosso M.-N."/>
            <person name="Henrissat B."/>
            <person name="Hibbett D."/>
            <person name="Martinez A.T."/>
            <person name="Grigoriev I.V."/>
        </authorList>
    </citation>
    <scope>NUCLEOTIDE SEQUENCE</scope>
    <source>
        <strain evidence="2">CIRM-BRFM 674</strain>
    </source>
</reference>
<dbReference type="GO" id="GO:0005743">
    <property type="term" value="C:mitochondrial inner membrane"/>
    <property type="evidence" value="ECO:0007669"/>
    <property type="project" value="TreeGrafter"/>
</dbReference>
<gene>
    <name evidence="2" type="ORF">BDN70DRAFT_179856</name>
</gene>
<dbReference type="PROSITE" id="PS00626">
    <property type="entry name" value="RCC1_2"/>
    <property type="match status" value="1"/>
</dbReference>
<keyword evidence="3" id="KW-1185">Reference proteome</keyword>